<evidence type="ECO:0000313" key="1">
    <source>
        <dbReference type="EMBL" id="GME83009.1"/>
    </source>
</evidence>
<comment type="caution">
    <text evidence="1">The sequence shown here is derived from an EMBL/GenBank/DDBJ whole genome shotgun (WGS) entry which is preliminary data.</text>
</comment>
<accession>A0ACB5T7C2</accession>
<dbReference type="EMBL" id="BSXS01004451">
    <property type="protein sequence ID" value="GME83009.1"/>
    <property type="molecule type" value="Genomic_DNA"/>
</dbReference>
<gene>
    <name evidence="1" type="ORF">Amon02_000589500</name>
</gene>
<proteinExistence type="predicted"/>
<dbReference type="Proteomes" id="UP001165064">
    <property type="component" value="Unassembled WGS sequence"/>
</dbReference>
<keyword evidence="2" id="KW-1185">Reference proteome</keyword>
<protein>
    <submittedName>
        <fullName evidence="1">Unnamed protein product</fullName>
    </submittedName>
</protein>
<sequence length="106" mass="12099">MSDTEEITQDEQNQVVTLISKDGFQFQLPKEVALVSGTLKSMLSTSFKESATNRIILHDMEAVLLEKVVEYCFYNWKYEGQVDVPDFDVPTEMALELLVVSDFLEV</sequence>
<evidence type="ECO:0000313" key="2">
    <source>
        <dbReference type="Proteomes" id="UP001165064"/>
    </source>
</evidence>
<reference evidence="1" key="1">
    <citation type="submission" date="2023-04" db="EMBL/GenBank/DDBJ databases">
        <title>Ambrosiozyma monospora NBRC 10751.</title>
        <authorList>
            <person name="Ichikawa N."/>
            <person name="Sato H."/>
            <person name="Tonouchi N."/>
        </authorList>
    </citation>
    <scope>NUCLEOTIDE SEQUENCE</scope>
    <source>
        <strain evidence="1">NBRC 10751</strain>
    </source>
</reference>
<name>A0ACB5T7C2_AMBMO</name>
<organism evidence="1 2">
    <name type="scientific">Ambrosiozyma monospora</name>
    <name type="common">Yeast</name>
    <name type="synonym">Endomycopsis monosporus</name>
    <dbReference type="NCBI Taxonomy" id="43982"/>
    <lineage>
        <taxon>Eukaryota</taxon>
        <taxon>Fungi</taxon>
        <taxon>Dikarya</taxon>
        <taxon>Ascomycota</taxon>
        <taxon>Saccharomycotina</taxon>
        <taxon>Pichiomycetes</taxon>
        <taxon>Pichiales</taxon>
        <taxon>Pichiaceae</taxon>
        <taxon>Ambrosiozyma</taxon>
    </lineage>
</organism>